<accession>A0A1G6M9I3</accession>
<reference evidence="3" key="1">
    <citation type="submission" date="2016-10" db="EMBL/GenBank/DDBJ databases">
        <authorList>
            <person name="Varghese N."/>
            <person name="Submissions S."/>
        </authorList>
    </citation>
    <scope>NUCLEOTIDE SEQUENCE [LARGE SCALE GENOMIC DNA]</scope>
    <source>
        <strain evidence="3">IBRC-M 10403</strain>
    </source>
</reference>
<gene>
    <name evidence="2" type="ORF">SAMN05216174_102415</name>
</gene>
<protein>
    <recommendedName>
        <fullName evidence="4">Membrane-bound lytic murein transglycosylase B</fullName>
    </recommendedName>
</protein>
<dbReference type="RefSeq" id="WP_091449162.1">
    <property type="nucleotide sequence ID" value="NZ_FMZZ01000002.1"/>
</dbReference>
<feature type="compositionally biased region" description="Polar residues" evidence="1">
    <location>
        <begin position="450"/>
        <end position="463"/>
    </location>
</feature>
<feature type="region of interest" description="Disordered" evidence="1">
    <location>
        <begin position="281"/>
        <end position="491"/>
    </location>
</feature>
<feature type="compositionally biased region" description="Pro residues" evidence="1">
    <location>
        <begin position="472"/>
        <end position="482"/>
    </location>
</feature>
<dbReference type="PANTHER" id="PTHR30163:SF8">
    <property type="entry name" value="LYTIC MUREIN TRANSGLYCOSYLASE"/>
    <property type="match status" value="1"/>
</dbReference>
<feature type="compositionally biased region" description="Low complexity" evidence="1">
    <location>
        <begin position="360"/>
        <end position="399"/>
    </location>
</feature>
<dbReference type="InterPro" id="IPR043426">
    <property type="entry name" value="MltB-like"/>
</dbReference>
<evidence type="ECO:0008006" key="4">
    <source>
        <dbReference type="Google" id="ProtNLM"/>
    </source>
</evidence>
<dbReference type="AlphaFoldDB" id="A0A1G6M9I3"/>
<dbReference type="GO" id="GO:0009253">
    <property type="term" value="P:peptidoglycan catabolic process"/>
    <property type="evidence" value="ECO:0007669"/>
    <property type="project" value="TreeGrafter"/>
</dbReference>
<evidence type="ECO:0000313" key="2">
    <source>
        <dbReference type="EMBL" id="SDC51595.1"/>
    </source>
</evidence>
<dbReference type="PRINTS" id="PR01217">
    <property type="entry name" value="PRICHEXTENSN"/>
</dbReference>
<dbReference type="SUPFAM" id="SSF53955">
    <property type="entry name" value="Lysozyme-like"/>
    <property type="match status" value="1"/>
</dbReference>
<evidence type="ECO:0000256" key="1">
    <source>
        <dbReference type="SAM" id="MobiDB-lite"/>
    </source>
</evidence>
<dbReference type="InterPro" id="IPR023346">
    <property type="entry name" value="Lysozyme-like_dom_sf"/>
</dbReference>
<dbReference type="EMBL" id="FMZZ01000002">
    <property type="protein sequence ID" value="SDC51595.1"/>
    <property type="molecule type" value="Genomic_DNA"/>
</dbReference>
<name>A0A1G6M9I3_9PSEU</name>
<feature type="compositionally biased region" description="Low complexity" evidence="1">
    <location>
        <begin position="281"/>
        <end position="290"/>
    </location>
</feature>
<dbReference type="PANTHER" id="PTHR30163">
    <property type="entry name" value="MEMBRANE-BOUND LYTIC MUREIN TRANSGLYCOSYLASE B"/>
    <property type="match status" value="1"/>
</dbReference>
<dbReference type="GO" id="GO:0008933">
    <property type="term" value="F:peptidoglycan lytic transglycosylase activity"/>
    <property type="evidence" value="ECO:0007669"/>
    <property type="project" value="TreeGrafter"/>
</dbReference>
<feature type="compositionally biased region" description="Pro residues" evidence="1">
    <location>
        <begin position="291"/>
        <end position="359"/>
    </location>
</feature>
<keyword evidence="3" id="KW-1185">Reference proteome</keyword>
<proteinExistence type="predicted"/>
<organism evidence="2 3">
    <name type="scientific">Actinokineospora iranica</name>
    <dbReference type="NCBI Taxonomy" id="1271860"/>
    <lineage>
        <taxon>Bacteria</taxon>
        <taxon>Bacillati</taxon>
        <taxon>Actinomycetota</taxon>
        <taxon>Actinomycetes</taxon>
        <taxon>Pseudonocardiales</taxon>
        <taxon>Pseudonocardiaceae</taxon>
        <taxon>Actinokineospora</taxon>
    </lineage>
</organism>
<feature type="compositionally biased region" description="Low complexity" evidence="1">
    <location>
        <begin position="406"/>
        <end position="443"/>
    </location>
</feature>
<sequence>MHPRQFHHLLSGSVEHVHRVLSARGQRVNRARFPSPMRPVTALVLVALFLGVTLAHPETHLARIGKPVLQIPAADRAGEGFSDGFPGTVVQLAVPEPPTLTGPFTSGGGIPPALLVAYRQAETRLAATHPDCGLRWHHLAAIAQVDSGHAHNGRITPTGDTLVPLYGPVLTGSPGIPPVPDTDAGTLDADDVWDRAVGPLHLTPTAWTTHRQDANGDGVANPHNIYDATLTAGNHLCSGNTRLPNPQDLQAALARYNPAPQWATAVTAWMLTYAALASPAAPQHQSSAPPRSDPPDPYPLPEPIPDPKPIPPQPAPQPEPVTEPVPAPEPTPTPPAQPTPTPAPPTQPEPTPQPEPSTQPEPVSQPTAQLTAEHPTTTQPTDTPTITQPTTEQPATQPIAAPPTTQPTNTQPTTQQPAAAAAEQPTTRPTTEQATAAQPATRPSTHEPTTEQPITQPVTQLATRPTEAAEPMPRPIEAPAPEPAAHNALGSIAAHLPPALYDPH</sequence>
<evidence type="ECO:0000313" key="3">
    <source>
        <dbReference type="Proteomes" id="UP000199501"/>
    </source>
</evidence>
<dbReference type="Proteomes" id="UP000199501">
    <property type="component" value="Unassembled WGS sequence"/>
</dbReference>